<dbReference type="InterPro" id="IPR055080">
    <property type="entry name" value="Gal80p-like_C"/>
</dbReference>
<dbReference type="RefSeq" id="WP_066770811.1">
    <property type="nucleotide sequence ID" value="NZ_BMIP01000009.1"/>
</dbReference>
<dbReference type="Gene3D" id="3.40.50.720">
    <property type="entry name" value="NAD(P)-binding Rossmann-like Domain"/>
    <property type="match status" value="1"/>
</dbReference>
<dbReference type="SUPFAM" id="SSF55347">
    <property type="entry name" value="Glyceraldehyde-3-phosphate dehydrogenase-like, C-terminal domain"/>
    <property type="match status" value="1"/>
</dbReference>
<dbReference type="Pfam" id="PF22685">
    <property type="entry name" value="Gal80p_C-like"/>
    <property type="match status" value="1"/>
</dbReference>
<dbReference type="SUPFAM" id="SSF51735">
    <property type="entry name" value="NAD(P)-binding Rossmann-fold domains"/>
    <property type="match status" value="1"/>
</dbReference>
<evidence type="ECO:0000313" key="4">
    <source>
        <dbReference type="EMBL" id="GGD80314.1"/>
    </source>
</evidence>
<reference evidence="4" key="2">
    <citation type="submission" date="2020-09" db="EMBL/GenBank/DDBJ databases">
        <authorList>
            <person name="Sun Q."/>
            <person name="Zhou Y."/>
        </authorList>
    </citation>
    <scope>NUCLEOTIDE SEQUENCE</scope>
    <source>
        <strain evidence="4">CGMCC 1.15360</strain>
    </source>
</reference>
<dbReference type="GO" id="GO:0016491">
    <property type="term" value="F:oxidoreductase activity"/>
    <property type="evidence" value="ECO:0007669"/>
    <property type="project" value="UniProtKB-KW"/>
</dbReference>
<evidence type="ECO:0000259" key="2">
    <source>
        <dbReference type="Pfam" id="PF01408"/>
    </source>
</evidence>
<dbReference type="AlphaFoldDB" id="A0A916Z7K2"/>
<evidence type="ECO:0000256" key="1">
    <source>
        <dbReference type="ARBA" id="ARBA00023002"/>
    </source>
</evidence>
<feature type="domain" description="Gal80p-like C-terminal" evidence="3">
    <location>
        <begin position="134"/>
        <end position="274"/>
    </location>
</feature>
<dbReference type="InterPro" id="IPR036291">
    <property type="entry name" value="NAD(P)-bd_dom_sf"/>
</dbReference>
<reference evidence="4" key="1">
    <citation type="journal article" date="2014" name="Int. J. Syst. Evol. Microbiol.">
        <title>Complete genome sequence of Corynebacterium casei LMG S-19264T (=DSM 44701T), isolated from a smear-ripened cheese.</title>
        <authorList>
            <consortium name="US DOE Joint Genome Institute (JGI-PGF)"/>
            <person name="Walter F."/>
            <person name="Albersmeier A."/>
            <person name="Kalinowski J."/>
            <person name="Ruckert C."/>
        </authorList>
    </citation>
    <scope>NUCLEOTIDE SEQUENCE</scope>
    <source>
        <strain evidence="4">CGMCC 1.15360</strain>
    </source>
</reference>
<dbReference type="InterPro" id="IPR050463">
    <property type="entry name" value="Gfo/Idh/MocA_oxidrdct_glycsds"/>
</dbReference>
<keyword evidence="5" id="KW-1185">Reference proteome</keyword>
<evidence type="ECO:0000313" key="5">
    <source>
        <dbReference type="Proteomes" id="UP000612349"/>
    </source>
</evidence>
<dbReference type="Gene3D" id="3.30.360.10">
    <property type="entry name" value="Dihydrodipicolinate Reductase, domain 2"/>
    <property type="match status" value="1"/>
</dbReference>
<gene>
    <name evidence="4" type="ORF">GCM10010990_32790</name>
</gene>
<feature type="domain" description="Gfo/Idh/MocA-like oxidoreductase N-terminal" evidence="2">
    <location>
        <begin position="6"/>
        <end position="127"/>
    </location>
</feature>
<accession>A0A916Z7K2</accession>
<dbReference type="GO" id="GO:0000166">
    <property type="term" value="F:nucleotide binding"/>
    <property type="evidence" value="ECO:0007669"/>
    <property type="project" value="InterPro"/>
</dbReference>
<dbReference type="PANTHER" id="PTHR43818:SF11">
    <property type="entry name" value="BCDNA.GH03377"/>
    <property type="match status" value="1"/>
</dbReference>
<organism evidence="4 5">
    <name type="scientific">Croceicoccus mobilis</name>
    <dbReference type="NCBI Taxonomy" id="1703339"/>
    <lineage>
        <taxon>Bacteria</taxon>
        <taxon>Pseudomonadati</taxon>
        <taxon>Pseudomonadota</taxon>
        <taxon>Alphaproteobacteria</taxon>
        <taxon>Sphingomonadales</taxon>
        <taxon>Erythrobacteraceae</taxon>
        <taxon>Croceicoccus</taxon>
    </lineage>
</organism>
<dbReference type="PANTHER" id="PTHR43818">
    <property type="entry name" value="BCDNA.GH03377"/>
    <property type="match status" value="1"/>
</dbReference>
<dbReference type="EMBL" id="BMIP01000009">
    <property type="protein sequence ID" value="GGD80314.1"/>
    <property type="molecule type" value="Genomic_DNA"/>
</dbReference>
<proteinExistence type="predicted"/>
<dbReference type="Pfam" id="PF01408">
    <property type="entry name" value="GFO_IDH_MocA"/>
    <property type="match status" value="1"/>
</dbReference>
<dbReference type="Proteomes" id="UP000612349">
    <property type="component" value="Unassembled WGS sequence"/>
</dbReference>
<keyword evidence="1" id="KW-0560">Oxidoreductase</keyword>
<sequence>MAQKIGVGIIGVAPGRSWAAISHIPALRSLDDYEIVALSTTRMESARAAADEFGVDKAYDNHHDLVNDPAVDLVVVTVKVPHHRELVTAAIQAGKHVYCEWPLGNGLAEAEEMAALAEAKGVVAAVGMQARSAPVFRFLKDLIADGYVGEVLSLSLIGSGMNWGAAVDQPNAYTFDKANGATMLSIPFGHTMDALCQCVGEVKEVEAMLANRRTSAVLVPDNTPLDLTAEDQVLVNALFEGGAVGSIHYRGGVSRETNMLLEINGTEGDIVITGPGGHAQLFDLSISGGKGEDQAVAPMEVPAKYSWTAEAPALVQNVAQAYALLAGDIRSGTHDCPDFEEAVKRHRLLSAIEKSAASGTRTQV</sequence>
<protein>
    <submittedName>
        <fullName evidence="4">Oxidoreductase</fullName>
    </submittedName>
</protein>
<comment type="caution">
    <text evidence="4">The sequence shown here is derived from an EMBL/GenBank/DDBJ whole genome shotgun (WGS) entry which is preliminary data.</text>
</comment>
<dbReference type="OrthoDB" id="9792935at2"/>
<name>A0A916Z7K2_9SPHN</name>
<dbReference type="InterPro" id="IPR000683">
    <property type="entry name" value="Gfo/Idh/MocA-like_OxRdtase_N"/>
</dbReference>
<evidence type="ECO:0000259" key="3">
    <source>
        <dbReference type="Pfam" id="PF22685"/>
    </source>
</evidence>